<protein>
    <submittedName>
        <fullName evidence="3">Uncharacterized protein</fullName>
    </submittedName>
</protein>
<name>A0ABD1Z9D7_9MARC</name>
<feature type="transmembrane region" description="Helical" evidence="2">
    <location>
        <begin position="29"/>
        <end position="48"/>
    </location>
</feature>
<dbReference type="AlphaFoldDB" id="A0ABD1Z9D7"/>
<dbReference type="EMBL" id="JBHFFA010000002">
    <property type="protein sequence ID" value="KAL2644013.1"/>
    <property type="molecule type" value="Genomic_DNA"/>
</dbReference>
<organism evidence="3 4">
    <name type="scientific">Riccia fluitans</name>
    <dbReference type="NCBI Taxonomy" id="41844"/>
    <lineage>
        <taxon>Eukaryota</taxon>
        <taxon>Viridiplantae</taxon>
        <taxon>Streptophyta</taxon>
        <taxon>Embryophyta</taxon>
        <taxon>Marchantiophyta</taxon>
        <taxon>Marchantiopsida</taxon>
        <taxon>Marchantiidae</taxon>
        <taxon>Marchantiales</taxon>
        <taxon>Ricciaceae</taxon>
        <taxon>Riccia</taxon>
    </lineage>
</organism>
<proteinExistence type="predicted"/>
<accession>A0ABD1Z9D7</accession>
<keyword evidence="2" id="KW-0812">Transmembrane</keyword>
<evidence type="ECO:0000313" key="4">
    <source>
        <dbReference type="Proteomes" id="UP001605036"/>
    </source>
</evidence>
<feature type="region of interest" description="Disordered" evidence="1">
    <location>
        <begin position="112"/>
        <end position="141"/>
    </location>
</feature>
<gene>
    <name evidence="3" type="ORF">R1flu_011600</name>
</gene>
<evidence type="ECO:0000313" key="3">
    <source>
        <dbReference type="EMBL" id="KAL2644013.1"/>
    </source>
</evidence>
<reference evidence="3 4" key="1">
    <citation type="submission" date="2024-09" db="EMBL/GenBank/DDBJ databases">
        <title>Chromosome-scale assembly of Riccia fluitans.</title>
        <authorList>
            <person name="Paukszto L."/>
            <person name="Sawicki J."/>
            <person name="Karawczyk K."/>
            <person name="Piernik-Szablinska J."/>
            <person name="Szczecinska M."/>
            <person name="Mazdziarz M."/>
        </authorList>
    </citation>
    <scope>NUCLEOTIDE SEQUENCE [LARGE SCALE GENOMIC DNA]</scope>
    <source>
        <strain evidence="3">Rf_01</strain>
        <tissue evidence="3">Aerial parts of the thallus</tissue>
    </source>
</reference>
<evidence type="ECO:0000256" key="2">
    <source>
        <dbReference type="SAM" id="Phobius"/>
    </source>
</evidence>
<keyword evidence="2" id="KW-1133">Transmembrane helix</keyword>
<keyword evidence="2" id="KW-0472">Membrane</keyword>
<feature type="compositionally biased region" description="Polar residues" evidence="1">
    <location>
        <begin position="124"/>
        <end position="133"/>
    </location>
</feature>
<keyword evidence="4" id="KW-1185">Reference proteome</keyword>
<comment type="caution">
    <text evidence="3">The sequence shown here is derived from an EMBL/GenBank/DDBJ whole genome shotgun (WGS) entry which is preliminary data.</text>
</comment>
<dbReference type="Proteomes" id="UP001605036">
    <property type="component" value="Unassembled WGS sequence"/>
</dbReference>
<sequence length="163" mass="18688">MAPRRSKNLKTKEVKIPHFMISNRKKMETWGVGGSLQLIGVALMITWWRKVYNLPKASPRAITNSDAPTPDWGEIVKKTVARQIKGLGVCYEATCLSPYLAHLYGHFHEMDPKEKESSKKRKASIQTVSTPIPKSSRRKRRNQKRRFLVCFVRAKLIEVSPLT</sequence>
<evidence type="ECO:0000256" key="1">
    <source>
        <dbReference type="SAM" id="MobiDB-lite"/>
    </source>
</evidence>